<keyword evidence="5" id="KW-1185">Reference proteome</keyword>
<evidence type="ECO:0000313" key="4">
    <source>
        <dbReference type="Ensembl" id="ENSOGAP00000004431.2"/>
    </source>
</evidence>
<name>H0WR10_OTOGA</name>
<accession>H0WR10</accession>
<reference evidence="4" key="2">
    <citation type="submission" date="2025-08" db="UniProtKB">
        <authorList>
            <consortium name="Ensembl"/>
        </authorList>
    </citation>
    <scope>IDENTIFICATION</scope>
</reference>
<comment type="similarity">
    <text evidence="1">Belongs to the FAM89 family.</text>
</comment>
<dbReference type="eggNOG" id="ENOG502S28T">
    <property type="taxonomic scope" value="Eukaryota"/>
</dbReference>
<dbReference type="Proteomes" id="UP000005225">
    <property type="component" value="Unassembled WGS sequence"/>
</dbReference>
<dbReference type="EMBL" id="AAQR03135331">
    <property type="status" value="NOT_ANNOTATED_CDS"/>
    <property type="molecule type" value="Genomic_DNA"/>
</dbReference>
<evidence type="ECO:0000256" key="3">
    <source>
        <dbReference type="SAM" id="MobiDB-lite"/>
    </source>
</evidence>
<dbReference type="GeneID" id="100958620"/>
<feature type="region of interest" description="Disordered" evidence="3">
    <location>
        <begin position="151"/>
        <end position="174"/>
    </location>
</feature>
<evidence type="ECO:0000256" key="2">
    <source>
        <dbReference type="ARBA" id="ARBA00049748"/>
    </source>
</evidence>
<feature type="compositionally biased region" description="Basic and acidic residues" evidence="3">
    <location>
        <begin position="154"/>
        <end position="163"/>
    </location>
</feature>
<dbReference type="PANTHER" id="PTHR46949">
    <property type="entry name" value="LEUCINE REPEAT ADAPTER PROTEIN 25"/>
    <property type="match status" value="1"/>
</dbReference>
<feature type="compositionally biased region" description="Low complexity" evidence="3">
    <location>
        <begin position="164"/>
        <end position="174"/>
    </location>
</feature>
<reference evidence="5" key="1">
    <citation type="submission" date="2011-03" db="EMBL/GenBank/DDBJ databases">
        <title>Version 3 of the genome sequence of Otolemur garnettii (Bushbaby).</title>
        <authorList>
            <consortium name="The Broad Institute Genome Sequencing Platform"/>
            <person name="Di Palma F."/>
            <person name="Johnson J."/>
            <person name="Lander E.S."/>
            <person name="Lindblad-Toh K."/>
            <person name="Jaffe D.B."/>
            <person name="Gnerre S."/>
            <person name="MacCallum I."/>
            <person name="Przybylski D."/>
            <person name="Ribeiro F.J."/>
            <person name="Burton J.N."/>
            <person name="Walker B.J."/>
            <person name="Sharpe T."/>
            <person name="Hall G."/>
        </authorList>
    </citation>
    <scope>NUCLEOTIDE SEQUENCE [LARGE SCALE GENOMIC DNA]</scope>
</reference>
<sequence length="182" mass="19442">MSGAPAVPGAAGESAVRGLRVDGLPPLPKSLSGLLHSASGGGGSGGWRHLERLYAQKSRIQDELSRWGAGGGGGRAAALPAKPPNLDAALALLRKEMVGLRQLDMSLLCQLYSLYESIQEYKGTCQAISSPDCTYALENGFFDEEEEYFQEQSHLQDGRDPPRDLSLPVSPLSSSDWILESI</sequence>
<dbReference type="KEGG" id="oga:100958620"/>
<dbReference type="RefSeq" id="XP_003797465.1">
    <property type="nucleotide sequence ID" value="XM_003797417.2"/>
</dbReference>
<protein>
    <recommendedName>
        <fullName evidence="2">Protein FAM89A</fullName>
    </recommendedName>
</protein>
<proteinExistence type="inferred from homology"/>
<dbReference type="CTD" id="375061"/>
<gene>
    <name evidence="4" type="primary">FAM89A</name>
</gene>
<dbReference type="HOGENOM" id="CLU_128818_1_1_1"/>
<dbReference type="AlphaFoldDB" id="H0WR10"/>
<dbReference type="OrthoDB" id="1681166at2759"/>
<evidence type="ECO:0000256" key="1">
    <source>
        <dbReference type="ARBA" id="ARBA00038125"/>
    </source>
</evidence>
<dbReference type="FunCoup" id="H0WR10">
    <property type="interactions" value="16"/>
</dbReference>
<dbReference type="EMBL" id="AAQR03135332">
    <property type="status" value="NOT_ANNOTATED_CDS"/>
    <property type="molecule type" value="Genomic_DNA"/>
</dbReference>
<dbReference type="PANTHER" id="PTHR46949:SF3">
    <property type="entry name" value="PROTEIN FAM89A"/>
    <property type="match status" value="1"/>
</dbReference>
<dbReference type="STRING" id="30611.ENSOGAP00000004431"/>
<organism evidence="4 5">
    <name type="scientific">Otolemur garnettii</name>
    <name type="common">Small-eared galago</name>
    <name type="synonym">Garnett's greater bushbaby</name>
    <dbReference type="NCBI Taxonomy" id="30611"/>
    <lineage>
        <taxon>Eukaryota</taxon>
        <taxon>Metazoa</taxon>
        <taxon>Chordata</taxon>
        <taxon>Craniata</taxon>
        <taxon>Vertebrata</taxon>
        <taxon>Euteleostomi</taxon>
        <taxon>Mammalia</taxon>
        <taxon>Eutheria</taxon>
        <taxon>Euarchontoglires</taxon>
        <taxon>Primates</taxon>
        <taxon>Strepsirrhini</taxon>
        <taxon>Lorisiformes</taxon>
        <taxon>Galagidae</taxon>
        <taxon>Otolemur</taxon>
    </lineage>
</organism>
<evidence type="ECO:0000313" key="5">
    <source>
        <dbReference type="Proteomes" id="UP000005225"/>
    </source>
</evidence>
<dbReference type="GeneTree" id="ENSGT00940000153370"/>
<dbReference type="OMA" id="MMENGFF"/>
<dbReference type="EMBL" id="AAQR03135333">
    <property type="status" value="NOT_ANNOTATED_CDS"/>
    <property type="molecule type" value="Genomic_DNA"/>
</dbReference>
<reference evidence="4" key="3">
    <citation type="submission" date="2025-09" db="UniProtKB">
        <authorList>
            <consortium name="Ensembl"/>
        </authorList>
    </citation>
    <scope>IDENTIFICATION</scope>
</reference>
<dbReference type="InParanoid" id="H0WR10"/>
<dbReference type="Ensembl" id="ENSOGAT00000004965.2">
    <property type="protein sequence ID" value="ENSOGAP00000004431.2"/>
    <property type="gene ID" value="ENSOGAG00000004963.2"/>
</dbReference>